<feature type="transmembrane region" description="Helical" evidence="8">
    <location>
        <begin position="6"/>
        <end position="25"/>
    </location>
</feature>
<name>A0ABY4AI14_9BURK</name>
<keyword evidence="4" id="KW-1003">Cell membrane</keyword>
<comment type="subcellular location">
    <subcellularLocation>
        <location evidence="1">Cell membrane</location>
        <topology evidence="1">Multi-pass membrane protein</topology>
    </subcellularLocation>
</comment>
<dbReference type="Gene3D" id="1.20.1530.20">
    <property type="match status" value="1"/>
</dbReference>
<dbReference type="InterPro" id="IPR038770">
    <property type="entry name" value="Na+/solute_symporter_sf"/>
</dbReference>
<feature type="transmembrane region" description="Helical" evidence="8">
    <location>
        <begin position="188"/>
        <end position="206"/>
    </location>
</feature>
<dbReference type="Proteomes" id="UP000831607">
    <property type="component" value="Chromosome"/>
</dbReference>
<feature type="transmembrane region" description="Helical" evidence="8">
    <location>
        <begin position="273"/>
        <end position="296"/>
    </location>
</feature>
<dbReference type="InterPro" id="IPR004776">
    <property type="entry name" value="Mem_transp_PIN-like"/>
</dbReference>
<dbReference type="Pfam" id="PF03547">
    <property type="entry name" value="Mem_trans"/>
    <property type="match status" value="1"/>
</dbReference>
<feature type="transmembrane region" description="Helical" evidence="8">
    <location>
        <begin position="247"/>
        <end position="267"/>
    </location>
</feature>
<keyword evidence="10" id="KW-1185">Reference proteome</keyword>
<evidence type="ECO:0000256" key="4">
    <source>
        <dbReference type="ARBA" id="ARBA00022475"/>
    </source>
</evidence>
<keyword evidence="7 8" id="KW-0472">Membrane</keyword>
<comment type="similarity">
    <text evidence="2">Belongs to the auxin efflux carrier (TC 2.A.69) family.</text>
</comment>
<evidence type="ECO:0000256" key="6">
    <source>
        <dbReference type="ARBA" id="ARBA00022989"/>
    </source>
</evidence>
<dbReference type="PANTHER" id="PTHR36838">
    <property type="entry name" value="AUXIN EFFLUX CARRIER FAMILY PROTEIN"/>
    <property type="match status" value="1"/>
</dbReference>
<evidence type="ECO:0000256" key="2">
    <source>
        <dbReference type="ARBA" id="ARBA00010145"/>
    </source>
</evidence>
<evidence type="ECO:0000256" key="7">
    <source>
        <dbReference type="ARBA" id="ARBA00023136"/>
    </source>
</evidence>
<feature type="transmembrane region" description="Helical" evidence="8">
    <location>
        <begin position="37"/>
        <end position="52"/>
    </location>
</feature>
<accession>A0ABY4AI14</accession>
<keyword evidence="5 8" id="KW-0812">Transmembrane</keyword>
<evidence type="ECO:0000256" key="5">
    <source>
        <dbReference type="ARBA" id="ARBA00022692"/>
    </source>
</evidence>
<dbReference type="EMBL" id="CP063982">
    <property type="protein sequence ID" value="UOD49936.1"/>
    <property type="molecule type" value="Genomic_DNA"/>
</dbReference>
<proteinExistence type="inferred from homology"/>
<protein>
    <submittedName>
        <fullName evidence="9">AEC family transporter</fullName>
    </submittedName>
</protein>
<keyword evidence="3" id="KW-0813">Transport</keyword>
<evidence type="ECO:0000256" key="8">
    <source>
        <dbReference type="SAM" id="Phobius"/>
    </source>
</evidence>
<keyword evidence="6 8" id="KW-1133">Transmembrane helix</keyword>
<evidence type="ECO:0000313" key="10">
    <source>
        <dbReference type="Proteomes" id="UP000831607"/>
    </source>
</evidence>
<sequence length="297" mass="31527">MSTAWLVLPDFLLILLGWILHHRFGFNREFFTGLEKLVYYVLFPTLLFQSILKTPLSAQTTGDLLLVAFVLVVVGYVTVRIGGRLFKAQDLALASATQCGFRFNTYLGLALAPSIGGASGQTVMALVVGLTVPMANIAAVYPLARQQGGNMFGALARNPLLLSTILGLAANLAGFQLPVSLDIMADRLGLAAVALGILCIGPSLSWQGSQGHGLFVAWVVATKILLLPLIAWLCASRLGLDEITTTMLVLFGSLPCASAAYVLAVRMGGDGRIVSLIISVSTLATAITIPIWISLLR</sequence>
<evidence type="ECO:0000256" key="3">
    <source>
        <dbReference type="ARBA" id="ARBA00022448"/>
    </source>
</evidence>
<feature type="transmembrane region" description="Helical" evidence="8">
    <location>
        <begin position="64"/>
        <end position="83"/>
    </location>
</feature>
<dbReference type="RefSeq" id="WP_243478278.1">
    <property type="nucleotide sequence ID" value="NZ_CP063982.1"/>
</dbReference>
<feature type="transmembrane region" description="Helical" evidence="8">
    <location>
        <begin position="123"/>
        <end position="141"/>
    </location>
</feature>
<feature type="transmembrane region" description="Helical" evidence="8">
    <location>
        <begin position="161"/>
        <end position="181"/>
    </location>
</feature>
<organism evidence="9 10">
    <name type="scientific">Orrella daihaiensis</name>
    <dbReference type="NCBI Taxonomy" id="2782176"/>
    <lineage>
        <taxon>Bacteria</taxon>
        <taxon>Pseudomonadati</taxon>
        <taxon>Pseudomonadota</taxon>
        <taxon>Betaproteobacteria</taxon>
        <taxon>Burkholderiales</taxon>
        <taxon>Alcaligenaceae</taxon>
        <taxon>Orrella</taxon>
    </lineage>
</organism>
<dbReference type="PANTHER" id="PTHR36838:SF4">
    <property type="entry name" value="AUXIN EFFLUX CARRIER FAMILY PROTEIN"/>
    <property type="match status" value="1"/>
</dbReference>
<evidence type="ECO:0000313" key="9">
    <source>
        <dbReference type="EMBL" id="UOD49936.1"/>
    </source>
</evidence>
<reference evidence="9 10" key="1">
    <citation type="submission" date="2020-11" db="EMBL/GenBank/DDBJ databases">
        <title>Algicoccus daihaiensis sp.nov., isolated from Daihai Lake in Inner Mongolia.</title>
        <authorList>
            <person name="Kai J."/>
        </authorList>
    </citation>
    <scope>NUCLEOTIDE SEQUENCE [LARGE SCALE GENOMIC DNA]</scope>
    <source>
        <strain evidence="10">f23</strain>
    </source>
</reference>
<gene>
    <name evidence="9" type="ORF">DHf2319_10900</name>
</gene>
<evidence type="ECO:0000256" key="1">
    <source>
        <dbReference type="ARBA" id="ARBA00004651"/>
    </source>
</evidence>
<feature type="transmembrane region" description="Helical" evidence="8">
    <location>
        <begin position="212"/>
        <end position="235"/>
    </location>
</feature>